<accession>A0A5B8FXK0</accession>
<dbReference type="GO" id="GO:0008236">
    <property type="term" value="F:serine-type peptidase activity"/>
    <property type="evidence" value="ECO:0007669"/>
    <property type="project" value="UniProtKB-KW"/>
</dbReference>
<dbReference type="InterPro" id="IPR009003">
    <property type="entry name" value="Peptidase_S1_PA"/>
</dbReference>
<dbReference type="PROSITE" id="PS51318">
    <property type="entry name" value="TAT"/>
    <property type="match status" value="1"/>
</dbReference>
<dbReference type="AlphaFoldDB" id="A0A5B8FXK0"/>
<dbReference type="GO" id="GO:0005576">
    <property type="term" value="C:extracellular region"/>
    <property type="evidence" value="ECO:0007669"/>
    <property type="project" value="UniProtKB-SubCell"/>
</dbReference>
<dbReference type="KEGG" id="ppru:FDP22_09280"/>
<keyword evidence="3 7" id="KW-0645">Protease</keyword>
<dbReference type="Gene3D" id="2.40.10.10">
    <property type="entry name" value="Trypsin-like serine proteases"/>
    <property type="match status" value="2"/>
</dbReference>
<dbReference type="PRINTS" id="PR00839">
    <property type="entry name" value="V8PROTEASE"/>
</dbReference>
<sequence length="491" mass="51848">MSQQVSIRTLLRCAAFLLALAAALTALPGTPKAQAPIPDVLVEPFDAGWLSTDEKRYLQAALAFNGHYMGLIDGDWGKGSQGALESYSRKTFSTPPLNMQMASLAFSFLDEIDREGWEMRYLPGLGLSLAFPARTMKPLPMKGSLNHWGHTISDFDIYTLRSDFADMYSWHGWAEQQQAPGLAPYTLRRADRWVTAVTTAQGSRYYFRSEMIRGGWSSVLLSAGPAESDMINGVSTSIAVGRAPAFNIPPGGALHRMVMLTLDWLDSARGADARVSQGSTAPAAPDAEHKASGSGFFVDPNGLILTNAHVVRGCSRLSHDGQPLSLVGQSEQYDLALLSGPPAPAGTVAAHFAPGPAELNADIAVAGYPLSDLLGGLNVTRGSVTAMTGLGGDVTKMQISAPVQSGNSGGPVLDSSGQVVGVVVSKLDALKMADISGEIPQNVNFAIRGEIAKLFLSGQGVRPDTSGDGAPLTPTDLARRAATFTVLIFCD</sequence>
<comment type="similarity">
    <text evidence="2 7">Belongs to the peptidase S1B family.</text>
</comment>
<dbReference type="GO" id="GO:0006508">
    <property type="term" value="P:proteolysis"/>
    <property type="evidence" value="ECO:0007669"/>
    <property type="project" value="UniProtKB-KW"/>
</dbReference>
<dbReference type="OrthoDB" id="1522627at2"/>
<dbReference type="PANTHER" id="PTHR43019">
    <property type="entry name" value="SERINE ENDOPROTEASE DEGS"/>
    <property type="match status" value="1"/>
</dbReference>
<evidence type="ECO:0000313" key="9">
    <source>
        <dbReference type="Proteomes" id="UP000305888"/>
    </source>
</evidence>
<comment type="subcellular location">
    <subcellularLocation>
        <location evidence="1">Secreted</location>
    </subcellularLocation>
</comment>
<dbReference type="InterPro" id="IPR043504">
    <property type="entry name" value="Peptidase_S1_PA_chymotrypsin"/>
</dbReference>
<protein>
    <recommendedName>
        <fullName evidence="7">Serine protease</fullName>
        <ecNumber evidence="7">3.4.21.-</ecNumber>
    </recommendedName>
</protein>
<evidence type="ECO:0000256" key="3">
    <source>
        <dbReference type="ARBA" id="ARBA00022670"/>
    </source>
</evidence>
<dbReference type="Pfam" id="PF13365">
    <property type="entry name" value="Trypsin_2"/>
    <property type="match status" value="1"/>
</dbReference>
<keyword evidence="6 7" id="KW-0720">Serine protease</keyword>
<keyword evidence="4 7" id="KW-0732">Signal</keyword>
<gene>
    <name evidence="8" type="ORF">FDP22_09280</name>
</gene>
<dbReference type="PANTHER" id="PTHR43019:SF23">
    <property type="entry name" value="PROTEASE DO-LIKE 5, CHLOROPLASTIC"/>
    <property type="match status" value="1"/>
</dbReference>
<proteinExistence type="inferred from homology"/>
<evidence type="ECO:0000256" key="5">
    <source>
        <dbReference type="ARBA" id="ARBA00022801"/>
    </source>
</evidence>
<keyword evidence="5 7" id="KW-0378">Hydrolase</keyword>
<feature type="chain" id="PRO_5023079032" description="Serine protease" evidence="7">
    <location>
        <begin position="29"/>
        <end position="491"/>
    </location>
</feature>
<dbReference type="InterPro" id="IPR008256">
    <property type="entry name" value="Peptidase_S1B"/>
</dbReference>
<dbReference type="SUPFAM" id="SSF50494">
    <property type="entry name" value="Trypsin-like serine proteases"/>
    <property type="match status" value="1"/>
</dbReference>
<evidence type="ECO:0000256" key="7">
    <source>
        <dbReference type="RuleBase" id="RU004296"/>
    </source>
</evidence>
<feature type="signal peptide" evidence="7">
    <location>
        <begin position="1"/>
        <end position="28"/>
    </location>
</feature>
<evidence type="ECO:0000256" key="1">
    <source>
        <dbReference type="ARBA" id="ARBA00004613"/>
    </source>
</evidence>
<dbReference type="Proteomes" id="UP000305888">
    <property type="component" value="Chromosome"/>
</dbReference>
<reference evidence="8 9" key="1">
    <citation type="submission" date="2019-06" db="EMBL/GenBank/DDBJ databases">
        <title>Genome sequence of Rhodobacteraceae bacterium D4M1.</title>
        <authorList>
            <person name="Cao J."/>
        </authorList>
    </citation>
    <scope>NUCLEOTIDE SEQUENCE [LARGE SCALE GENOMIC DNA]</scope>
    <source>
        <strain evidence="8 9">D4M1</strain>
    </source>
</reference>
<keyword evidence="9" id="KW-1185">Reference proteome</keyword>
<dbReference type="EMBL" id="CP040818">
    <property type="protein sequence ID" value="QDL91950.1"/>
    <property type="molecule type" value="Genomic_DNA"/>
</dbReference>
<dbReference type="InterPro" id="IPR006311">
    <property type="entry name" value="TAT_signal"/>
</dbReference>
<evidence type="ECO:0000256" key="6">
    <source>
        <dbReference type="ARBA" id="ARBA00022825"/>
    </source>
</evidence>
<dbReference type="EC" id="3.4.21.-" evidence="7"/>
<evidence type="ECO:0000313" key="8">
    <source>
        <dbReference type="EMBL" id="QDL91950.1"/>
    </source>
</evidence>
<organism evidence="8 9">
    <name type="scientific">Paroceanicella profunda</name>
    <dbReference type="NCBI Taxonomy" id="2579971"/>
    <lineage>
        <taxon>Bacteria</taxon>
        <taxon>Pseudomonadati</taxon>
        <taxon>Pseudomonadota</taxon>
        <taxon>Alphaproteobacteria</taxon>
        <taxon>Rhodobacterales</taxon>
        <taxon>Paracoccaceae</taxon>
        <taxon>Paroceanicella</taxon>
    </lineage>
</organism>
<dbReference type="RefSeq" id="WP_138571998.1">
    <property type="nucleotide sequence ID" value="NZ_CP040818.1"/>
</dbReference>
<evidence type="ECO:0000256" key="2">
    <source>
        <dbReference type="ARBA" id="ARBA00008764"/>
    </source>
</evidence>
<name>A0A5B8FXK0_9RHOB</name>
<evidence type="ECO:0000256" key="4">
    <source>
        <dbReference type="ARBA" id="ARBA00022729"/>
    </source>
</evidence>